<evidence type="ECO:0000256" key="1">
    <source>
        <dbReference type="ARBA" id="ARBA00022729"/>
    </source>
</evidence>
<dbReference type="PANTHER" id="PTHR46640:SF1">
    <property type="entry name" value="FUNGAL LIPASE-LIKE DOMAIN-CONTAINING PROTEIN-RELATED"/>
    <property type="match status" value="1"/>
</dbReference>
<dbReference type="InterPro" id="IPR051299">
    <property type="entry name" value="AB_hydrolase_lip/est"/>
</dbReference>
<gene>
    <name evidence="6" type="ORF">QBC33DRAFT_600393</name>
</gene>
<accession>A0AAJ0FPK2</accession>
<dbReference type="Proteomes" id="UP001244011">
    <property type="component" value="Unassembled WGS sequence"/>
</dbReference>
<feature type="chain" id="PRO_5042544190" evidence="3">
    <location>
        <begin position="19"/>
        <end position="338"/>
    </location>
</feature>
<protein>
    <submittedName>
        <fullName evidence="6">Alpha/Beta hydrolase protein</fullName>
    </submittedName>
</protein>
<feature type="domain" description="Mono-/di-acylglycerol lipase N-terminal" evidence="5">
    <location>
        <begin position="29"/>
        <end position="73"/>
    </location>
</feature>
<dbReference type="GeneID" id="85315269"/>
<keyword evidence="7" id="KW-1185">Reference proteome</keyword>
<evidence type="ECO:0000313" key="6">
    <source>
        <dbReference type="EMBL" id="KAK1770353.1"/>
    </source>
</evidence>
<dbReference type="Pfam" id="PF01764">
    <property type="entry name" value="Lipase_3"/>
    <property type="match status" value="1"/>
</dbReference>
<keyword evidence="2 6" id="KW-0378">Hydrolase</keyword>
<keyword evidence="1 3" id="KW-0732">Signal</keyword>
<proteinExistence type="predicted"/>
<feature type="domain" description="Fungal lipase-type" evidence="4">
    <location>
        <begin position="102"/>
        <end position="232"/>
    </location>
</feature>
<evidence type="ECO:0000259" key="5">
    <source>
        <dbReference type="Pfam" id="PF03893"/>
    </source>
</evidence>
<dbReference type="EMBL" id="MU839000">
    <property type="protein sequence ID" value="KAK1770353.1"/>
    <property type="molecule type" value="Genomic_DNA"/>
</dbReference>
<dbReference type="Gene3D" id="3.40.50.1820">
    <property type="entry name" value="alpha/beta hydrolase"/>
    <property type="match status" value="1"/>
</dbReference>
<dbReference type="GO" id="GO:0016787">
    <property type="term" value="F:hydrolase activity"/>
    <property type="evidence" value="ECO:0007669"/>
    <property type="project" value="UniProtKB-KW"/>
</dbReference>
<name>A0AAJ0FPK2_9PEZI</name>
<evidence type="ECO:0000256" key="3">
    <source>
        <dbReference type="SAM" id="SignalP"/>
    </source>
</evidence>
<dbReference type="InterPro" id="IPR029058">
    <property type="entry name" value="AB_hydrolase_fold"/>
</dbReference>
<evidence type="ECO:0000259" key="4">
    <source>
        <dbReference type="Pfam" id="PF01764"/>
    </source>
</evidence>
<sequence length="338" mass="35142">MKLLALPLVASLLATSSALPVLEDRGPAAVTTSEFSDFKYYAQYAAAAYCNSGNAIGQVISCSQSACPTVAANRAVTASTFKGSLTDIRGMVAVDSKASAIVVSFRGSTSILNWIANLQFLQTRCDLVNDCYVHTGFMTAWQETSAAVLASVKSARAANPSYRVVATGHSLGGAVATLAAAYLRRSGIPTDLYTYGSPRVGNPAFASFVTAQAGAEWRVTHGADPVPRLPPAAWGYQHTVPEYWLGTGGPMTTNYAAGDVKLCQGLVDAGCNAGTLGLDIIAHLFYLGDTTACNNLLGRGEGGISDEELEARVNAYAKMDLEYAAGLRNGSVAAAATA</sequence>
<comment type="caution">
    <text evidence="6">The sequence shown here is derived from an EMBL/GenBank/DDBJ whole genome shotgun (WGS) entry which is preliminary data.</text>
</comment>
<dbReference type="AlphaFoldDB" id="A0AAJ0FPK2"/>
<evidence type="ECO:0000256" key="2">
    <source>
        <dbReference type="ARBA" id="ARBA00022801"/>
    </source>
</evidence>
<dbReference type="CDD" id="cd00519">
    <property type="entry name" value="Lipase_3"/>
    <property type="match status" value="1"/>
</dbReference>
<dbReference type="PANTHER" id="PTHR46640">
    <property type="entry name" value="TRIACYLGLYCEROL LIPASE, PUTATIVE (AFU_ORTHOLOGUE AFUA_6G06510)-RELATED"/>
    <property type="match status" value="1"/>
</dbReference>
<evidence type="ECO:0000313" key="7">
    <source>
        <dbReference type="Proteomes" id="UP001244011"/>
    </source>
</evidence>
<organism evidence="6 7">
    <name type="scientific">Phialemonium atrogriseum</name>
    <dbReference type="NCBI Taxonomy" id="1093897"/>
    <lineage>
        <taxon>Eukaryota</taxon>
        <taxon>Fungi</taxon>
        <taxon>Dikarya</taxon>
        <taxon>Ascomycota</taxon>
        <taxon>Pezizomycotina</taxon>
        <taxon>Sordariomycetes</taxon>
        <taxon>Sordariomycetidae</taxon>
        <taxon>Cephalothecales</taxon>
        <taxon>Cephalothecaceae</taxon>
        <taxon>Phialemonium</taxon>
    </lineage>
</organism>
<dbReference type="SUPFAM" id="SSF53474">
    <property type="entry name" value="alpha/beta-Hydrolases"/>
    <property type="match status" value="1"/>
</dbReference>
<dbReference type="Pfam" id="PF03893">
    <property type="entry name" value="Lipase3_N"/>
    <property type="match status" value="1"/>
</dbReference>
<feature type="signal peptide" evidence="3">
    <location>
        <begin position="1"/>
        <end position="18"/>
    </location>
</feature>
<dbReference type="GO" id="GO:0016042">
    <property type="term" value="P:lipid catabolic process"/>
    <property type="evidence" value="ECO:0007669"/>
    <property type="project" value="InterPro"/>
</dbReference>
<dbReference type="InterPro" id="IPR005592">
    <property type="entry name" value="Mono/diacylglycerol_lipase_N"/>
</dbReference>
<dbReference type="RefSeq" id="XP_060286566.1">
    <property type="nucleotide sequence ID" value="XM_060432082.1"/>
</dbReference>
<dbReference type="InterPro" id="IPR002921">
    <property type="entry name" value="Fungal_lipase-type"/>
</dbReference>
<reference evidence="6" key="1">
    <citation type="submission" date="2023-06" db="EMBL/GenBank/DDBJ databases">
        <title>Genome-scale phylogeny and comparative genomics of the fungal order Sordariales.</title>
        <authorList>
            <consortium name="Lawrence Berkeley National Laboratory"/>
            <person name="Hensen N."/>
            <person name="Bonometti L."/>
            <person name="Westerberg I."/>
            <person name="Brannstrom I.O."/>
            <person name="Guillou S."/>
            <person name="Cros-Aarteil S."/>
            <person name="Calhoun S."/>
            <person name="Haridas S."/>
            <person name="Kuo A."/>
            <person name="Mondo S."/>
            <person name="Pangilinan J."/>
            <person name="Riley R."/>
            <person name="Labutti K."/>
            <person name="Andreopoulos B."/>
            <person name="Lipzen A."/>
            <person name="Chen C."/>
            <person name="Yanf M."/>
            <person name="Daum C."/>
            <person name="Ng V."/>
            <person name="Clum A."/>
            <person name="Steindorff A."/>
            <person name="Ohm R."/>
            <person name="Martin F."/>
            <person name="Silar P."/>
            <person name="Natvig D."/>
            <person name="Lalanne C."/>
            <person name="Gautier V."/>
            <person name="Ament-Velasquez S.L."/>
            <person name="Kruys A."/>
            <person name="Hutchinson M.I."/>
            <person name="Powell A.J."/>
            <person name="Barry K."/>
            <person name="Miller A.N."/>
            <person name="Grigoriev I.V."/>
            <person name="Debuchy R."/>
            <person name="Gladieux P."/>
            <person name="Thoren M.H."/>
            <person name="Johannesson H."/>
        </authorList>
    </citation>
    <scope>NUCLEOTIDE SEQUENCE</scope>
    <source>
        <strain evidence="6">8032-3</strain>
    </source>
</reference>